<dbReference type="Gene3D" id="2.130.10.10">
    <property type="entry name" value="YVTN repeat-like/Quinoprotein amine dehydrogenase"/>
    <property type="match status" value="1"/>
</dbReference>
<accession>A0AAN7I8F3</accession>
<evidence type="ECO:0000313" key="5">
    <source>
        <dbReference type="EMBL" id="KAK4559109.1"/>
    </source>
</evidence>
<name>A0AAN7I8F3_QUERU</name>
<feature type="region of interest" description="Disordered" evidence="4">
    <location>
        <begin position="1"/>
        <end position="29"/>
    </location>
</feature>
<proteinExistence type="predicted"/>
<dbReference type="EMBL" id="JAXUIC010000012">
    <property type="protein sequence ID" value="KAK4559109.1"/>
    <property type="molecule type" value="Genomic_DNA"/>
</dbReference>
<dbReference type="PANTHER" id="PTHR22889:SF0">
    <property type="entry name" value="WD REPEAT-CONTAINING PROTEIN 89"/>
    <property type="match status" value="1"/>
</dbReference>
<dbReference type="SMART" id="SM00320">
    <property type="entry name" value="WD40"/>
    <property type="match status" value="2"/>
</dbReference>
<evidence type="ECO:0000256" key="4">
    <source>
        <dbReference type="SAM" id="MobiDB-lite"/>
    </source>
</evidence>
<comment type="caution">
    <text evidence="5">The sequence shown here is derived from an EMBL/GenBank/DDBJ whole genome shotgun (WGS) entry which is preliminary data.</text>
</comment>
<reference evidence="5 6" key="1">
    <citation type="journal article" date="2023" name="G3 (Bethesda)">
        <title>A haplotype-resolved chromosome-scale genome for Quercus rubra L. provides insights into the genetics of adaptive traits for red oak species.</title>
        <authorList>
            <person name="Kapoor B."/>
            <person name="Jenkins J."/>
            <person name="Schmutz J."/>
            <person name="Zhebentyayeva T."/>
            <person name="Kuelheim C."/>
            <person name="Coggeshall M."/>
            <person name="Heim C."/>
            <person name="Lasky J.R."/>
            <person name="Leites L."/>
            <person name="Islam-Faridi N."/>
            <person name="Romero-Severson J."/>
            <person name="DeLeo V.L."/>
            <person name="Lucas S.M."/>
            <person name="Lazic D."/>
            <person name="Gailing O."/>
            <person name="Carlson J."/>
            <person name="Staton M."/>
        </authorList>
    </citation>
    <scope>NUCLEOTIDE SEQUENCE [LARGE SCALE GENOMIC DNA]</scope>
    <source>
        <strain evidence="5">Pseudo-F2</strain>
    </source>
</reference>
<dbReference type="AlphaFoldDB" id="A0AAN7I8F3"/>
<dbReference type="InterPro" id="IPR001680">
    <property type="entry name" value="WD40_rpt"/>
</dbReference>
<dbReference type="InterPro" id="IPR015943">
    <property type="entry name" value="WD40/YVTN_repeat-like_dom_sf"/>
</dbReference>
<keyword evidence="1 3" id="KW-0853">WD repeat</keyword>
<keyword evidence="6" id="KW-1185">Reference proteome</keyword>
<feature type="compositionally biased region" description="Acidic residues" evidence="4">
    <location>
        <begin position="1"/>
        <end position="10"/>
    </location>
</feature>
<dbReference type="Proteomes" id="UP001324115">
    <property type="component" value="Unassembled WGS sequence"/>
</dbReference>
<dbReference type="InterPro" id="IPR036322">
    <property type="entry name" value="WD40_repeat_dom_sf"/>
</dbReference>
<evidence type="ECO:0000256" key="1">
    <source>
        <dbReference type="ARBA" id="ARBA00022574"/>
    </source>
</evidence>
<dbReference type="PROSITE" id="PS50082">
    <property type="entry name" value="WD_REPEATS_2"/>
    <property type="match status" value="1"/>
</dbReference>
<dbReference type="PANTHER" id="PTHR22889">
    <property type="entry name" value="WD REPEAT-CONTAINING PROTEIN 89"/>
    <property type="match status" value="1"/>
</dbReference>
<protein>
    <submittedName>
        <fullName evidence="5">Uncharacterized protein</fullName>
    </submittedName>
</protein>
<organism evidence="5 6">
    <name type="scientific">Quercus rubra</name>
    <name type="common">Northern red oak</name>
    <name type="synonym">Quercus borealis</name>
    <dbReference type="NCBI Taxonomy" id="3512"/>
    <lineage>
        <taxon>Eukaryota</taxon>
        <taxon>Viridiplantae</taxon>
        <taxon>Streptophyta</taxon>
        <taxon>Embryophyta</taxon>
        <taxon>Tracheophyta</taxon>
        <taxon>Spermatophyta</taxon>
        <taxon>Magnoliopsida</taxon>
        <taxon>eudicotyledons</taxon>
        <taxon>Gunneridae</taxon>
        <taxon>Pentapetalae</taxon>
        <taxon>rosids</taxon>
        <taxon>fabids</taxon>
        <taxon>Fagales</taxon>
        <taxon>Fagaceae</taxon>
        <taxon>Quercus</taxon>
    </lineage>
</organism>
<feature type="repeat" description="WD" evidence="3">
    <location>
        <begin position="84"/>
        <end position="127"/>
    </location>
</feature>
<sequence>MEATDMDVEEQPQNNPNPNPNPNSSSNPNCYKRFGLKNSIQTNFGDDYVFQIVPREDWTAMAVSLSTNAVKLYSPVTGQYYGECRGHSDTINHISFPGASTPHVLHSCSSDGTIRAWDTRTFQQVSCISAGDSQEVFSFSFGGSTDNLLAAGCKSQILFWDWRNKKQVACLEDSHVEDVTQVINVGTSIGKVGFLGERYQKLWCLTHIETLSVWDWRDAKSEASFQDARSLASDSWTLDHVDYFVDCHYSKEDERLWVIGGSNSGTIGYFPVNYNGVGVIESPEAVLAGGHTGIVRSVLPMASMQQGGLAQNQGIFGWTGAEDGRLCCWLSDESPQINRSWISSALIMKSPSTRKKNRHNPY</sequence>
<dbReference type="SUPFAM" id="SSF50978">
    <property type="entry name" value="WD40 repeat-like"/>
    <property type="match status" value="1"/>
</dbReference>
<evidence type="ECO:0000256" key="2">
    <source>
        <dbReference type="ARBA" id="ARBA00022737"/>
    </source>
</evidence>
<evidence type="ECO:0000256" key="3">
    <source>
        <dbReference type="PROSITE-ProRule" id="PRU00221"/>
    </source>
</evidence>
<evidence type="ECO:0000313" key="6">
    <source>
        <dbReference type="Proteomes" id="UP001324115"/>
    </source>
</evidence>
<dbReference type="InterPro" id="IPR039328">
    <property type="entry name" value="WDR89"/>
</dbReference>
<keyword evidence="2" id="KW-0677">Repeat</keyword>
<gene>
    <name evidence="5" type="ORF">RGQ29_008380</name>
</gene>